<comment type="caution">
    <text evidence="2">The sequence shown here is derived from an EMBL/GenBank/DDBJ whole genome shotgun (WGS) entry which is preliminary data.</text>
</comment>
<organism evidence="2 3">
    <name type="scientific">Candidatus Kaiserbacteria bacterium RIFOXYB1_FULL_46_14</name>
    <dbReference type="NCBI Taxonomy" id="1798531"/>
    <lineage>
        <taxon>Bacteria</taxon>
        <taxon>Candidatus Kaiseribacteriota</taxon>
    </lineage>
</organism>
<proteinExistence type="predicted"/>
<dbReference type="EMBL" id="MFMS01000003">
    <property type="protein sequence ID" value="OGG85975.1"/>
    <property type="molecule type" value="Genomic_DNA"/>
</dbReference>
<evidence type="ECO:0000256" key="1">
    <source>
        <dbReference type="SAM" id="Phobius"/>
    </source>
</evidence>
<evidence type="ECO:0000313" key="3">
    <source>
        <dbReference type="Proteomes" id="UP000177395"/>
    </source>
</evidence>
<evidence type="ECO:0008006" key="4">
    <source>
        <dbReference type="Google" id="ProtNLM"/>
    </source>
</evidence>
<protein>
    <recommendedName>
        <fullName evidence="4">Type II secretion system protein GspG C-terminal domain-containing protein</fullName>
    </recommendedName>
</protein>
<reference evidence="2 3" key="1">
    <citation type="journal article" date="2016" name="Nat. Commun.">
        <title>Thousands of microbial genomes shed light on interconnected biogeochemical processes in an aquifer system.</title>
        <authorList>
            <person name="Anantharaman K."/>
            <person name="Brown C.T."/>
            <person name="Hug L.A."/>
            <person name="Sharon I."/>
            <person name="Castelle C.J."/>
            <person name="Probst A.J."/>
            <person name="Thomas B.C."/>
            <person name="Singh A."/>
            <person name="Wilkins M.J."/>
            <person name="Karaoz U."/>
            <person name="Brodie E.L."/>
            <person name="Williams K.H."/>
            <person name="Hubbard S.S."/>
            <person name="Banfield J.F."/>
        </authorList>
    </citation>
    <scope>NUCLEOTIDE SEQUENCE [LARGE SCALE GENOMIC DNA]</scope>
</reference>
<sequence length="121" mass="13574">MQVPRIIITTLQLAMLALITVGVLLGGWWLLNLDVNTEQTQYKLQMSRLQVSAQIYYSRLQYYEGVCNDIGLPAGWRCNSNEAGYAVEFDLGTGRFYCMDSAGFLGETRVSKGVTVACRDY</sequence>
<keyword evidence="1" id="KW-1133">Transmembrane helix</keyword>
<feature type="transmembrane region" description="Helical" evidence="1">
    <location>
        <begin position="6"/>
        <end position="31"/>
    </location>
</feature>
<keyword evidence="1" id="KW-0472">Membrane</keyword>
<dbReference type="AlphaFoldDB" id="A0A1F6FJD9"/>
<evidence type="ECO:0000313" key="2">
    <source>
        <dbReference type="EMBL" id="OGG85975.1"/>
    </source>
</evidence>
<name>A0A1F6FJD9_9BACT</name>
<accession>A0A1F6FJD9</accession>
<keyword evidence="1" id="KW-0812">Transmembrane</keyword>
<gene>
    <name evidence="2" type="ORF">A2392_03180</name>
</gene>
<dbReference type="Proteomes" id="UP000177395">
    <property type="component" value="Unassembled WGS sequence"/>
</dbReference>